<dbReference type="EMBL" id="PYWC01000006">
    <property type="protein sequence ID" value="PWW79745.1"/>
    <property type="molecule type" value="Genomic_DNA"/>
</dbReference>
<organism evidence="1 2">
    <name type="scientific">Tuber magnatum</name>
    <name type="common">white Piedmont truffle</name>
    <dbReference type="NCBI Taxonomy" id="42249"/>
    <lineage>
        <taxon>Eukaryota</taxon>
        <taxon>Fungi</taxon>
        <taxon>Dikarya</taxon>
        <taxon>Ascomycota</taxon>
        <taxon>Pezizomycotina</taxon>
        <taxon>Pezizomycetes</taxon>
        <taxon>Pezizales</taxon>
        <taxon>Tuberaceae</taxon>
        <taxon>Tuber</taxon>
    </lineage>
</organism>
<evidence type="ECO:0000313" key="1">
    <source>
        <dbReference type="EMBL" id="PWW79745.1"/>
    </source>
</evidence>
<reference evidence="1 2" key="1">
    <citation type="submission" date="2018-03" db="EMBL/GenBank/DDBJ databases">
        <title>Genomes of Pezizomycetes fungi and the evolution of truffles.</title>
        <authorList>
            <person name="Murat C."/>
            <person name="Payen T."/>
            <person name="Noel B."/>
            <person name="Kuo A."/>
            <person name="Martin F.M."/>
        </authorList>
    </citation>
    <scope>NUCLEOTIDE SEQUENCE [LARGE SCALE GENOMIC DNA]</scope>
    <source>
        <strain evidence="1">091103-1</strain>
    </source>
</reference>
<keyword evidence="2" id="KW-1185">Reference proteome</keyword>
<dbReference type="OrthoDB" id="5429860at2759"/>
<evidence type="ECO:0000313" key="2">
    <source>
        <dbReference type="Proteomes" id="UP000246991"/>
    </source>
</evidence>
<comment type="caution">
    <text evidence="1">The sequence shown here is derived from an EMBL/GenBank/DDBJ whole genome shotgun (WGS) entry which is preliminary data.</text>
</comment>
<protein>
    <submittedName>
        <fullName evidence="1">Uncharacterized protein</fullName>
    </submittedName>
</protein>
<name>A0A317SZ81_9PEZI</name>
<accession>A0A317SZ81</accession>
<sequence length="160" mass="17631">MVVFQPLKYYHVEAIDQATRTSCSDFNKVEFLPAITSIRQQVFKRSTILSAFHKTGLILCNPDLVLSHLCECAGTFEPEVEVGAPNPSLRTPLPERILEATIPHTVCSLKCQADSLWHSNSDSPSFKHSLNCFIKGSIAQAHVGAQAQEDLEHTQAAELA</sequence>
<gene>
    <name evidence="1" type="ORF">C7212DRAFT_157020</name>
</gene>
<dbReference type="AlphaFoldDB" id="A0A317SZ81"/>
<proteinExistence type="predicted"/>
<dbReference type="Proteomes" id="UP000246991">
    <property type="component" value="Unassembled WGS sequence"/>
</dbReference>